<keyword evidence="1" id="KW-0175">Coiled coil</keyword>
<evidence type="ECO:0000313" key="3">
    <source>
        <dbReference type="Proteomes" id="UP001236014"/>
    </source>
</evidence>
<protein>
    <recommendedName>
        <fullName evidence="4">DivIVA domain-containing protein</fullName>
    </recommendedName>
</protein>
<evidence type="ECO:0000313" key="2">
    <source>
        <dbReference type="EMBL" id="WIX75570.1"/>
    </source>
</evidence>
<reference evidence="2 3" key="1">
    <citation type="submission" date="2023-06" db="EMBL/GenBank/DDBJ databases">
        <authorList>
            <person name="Oyuntsetseg B."/>
            <person name="Kim S.B."/>
        </authorList>
    </citation>
    <scope>NUCLEOTIDE SEQUENCE [LARGE SCALE GENOMIC DNA]</scope>
    <source>
        <strain evidence="2 3">2-15</strain>
    </source>
</reference>
<evidence type="ECO:0008006" key="4">
    <source>
        <dbReference type="Google" id="ProtNLM"/>
    </source>
</evidence>
<sequence length="149" mass="16253">MTTLPLPESFALTLRGYDREQVDERLAELHEDLRLLALDRDAAQSQAEFLATRLAQARTEITALRGQLDRLCRAPADPAAVGAKVSRLLALAQSEADDLVLVAQHRAAAMRAEAEDAVRRTQAQLRAIDEVLADAESVLDEGDTLHMAA</sequence>
<dbReference type="Proteomes" id="UP001236014">
    <property type="component" value="Chromosome"/>
</dbReference>
<dbReference type="KEGG" id="acab:QRX50_29165"/>
<feature type="coiled-coil region" evidence="1">
    <location>
        <begin position="19"/>
        <end position="74"/>
    </location>
</feature>
<dbReference type="RefSeq" id="WP_285966340.1">
    <property type="nucleotide sequence ID" value="NZ_CP127294.1"/>
</dbReference>
<evidence type="ECO:0000256" key="1">
    <source>
        <dbReference type="SAM" id="Coils"/>
    </source>
</evidence>
<organism evidence="2 3">
    <name type="scientific">Amycolatopsis carbonis</name>
    <dbReference type="NCBI Taxonomy" id="715471"/>
    <lineage>
        <taxon>Bacteria</taxon>
        <taxon>Bacillati</taxon>
        <taxon>Actinomycetota</taxon>
        <taxon>Actinomycetes</taxon>
        <taxon>Pseudonocardiales</taxon>
        <taxon>Pseudonocardiaceae</taxon>
        <taxon>Amycolatopsis</taxon>
    </lineage>
</organism>
<dbReference type="AlphaFoldDB" id="A0A9Y2IAJ3"/>
<accession>A0A9Y2IAJ3</accession>
<name>A0A9Y2IAJ3_9PSEU</name>
<proteinExistence type="predicted"/>
<gene>
    <name evidence="2" type="ORF">QRX50_29165</name>
</gene>
<dbReference type="EMBL" id="CP127294">
    <property type="protein sequence ID" value="WIX75570.1"/>
    <property type="molecule type" value="Genomic_DNA"/>
</dbReference>
<keyword evidence="3" id="KW-1185">Reference proteome</keyword>